<gene>
    <name evidence="3" type="ORF">UFOPK1493_02845</name>
</gene>
<evidence type="ECO:0000259" key="2">
    <source>
        <dbReference type="Pfam" id="PF00700"/>
    </source>
</evidence>
<protein>
    <submittedName>
        <fullName evidence="3">Unannotated protein</fullName>
    </submittedName>
</protein>
<dbReference type="InterPro" id="IPR042187">
    <property type="entry name" value="Flagellin_C_sub2"/>
</dbReference>
<dbReference type="PANTHER" id="PTHR42792">
    <property type="entry name" value="FLAGELLIN"/>
    <property type="match status" value="1"/>
</dbReference>
<name>A0A6J6ETD7_9ZZZZ</name>
<dbReference type="Pfam" id="PF00700">
    <property type="entry name" value="Flagellin_C"/>
    <property type="match status" value="1"/>
</dbReference>
<dbReference type="GO" id="GO:0005198">
    <property type="term" value="F:structural molecule activity"/>
    <property type="evidence" value="ECO:0007669"/>
    <property type="project" value="InterPro"/>
</dbReference>
<dbReference type="GO" id="GO:0009288">
    <property type="term" value="C:bacterial-type flagellum"/>
    <property type="evidence" value="ECO:0007669"/>
    <property type="project" value="InterPro"/>
</dbReference>
<evidence type="ECO:0000313" key="3">
    <source>
        <dbReference type="EMBL" id="CAB4577913.1"/>
    </source>
</evidence>
<sequence length="125" mass="13180">MGANANETVQLNITAVTLSALGITSLDVTTDDTTRAAAITALDGAITTVSTTRGNLGALQNRFESLITNLGVSTENIQAAESRIRDTDMAQEMVSFTRNQVLQQAGTAMLAQANQIPQSILSLLR</sequence>
<accession>A0A6J6ETD7</accession>
<dbReference type="InterPro" id="IPR001492">
    <property type="entry name" value="Flagellin"/>
</dbReference>
<dbReference type="SUPFAM" id="SSF64518">
    <property type="entry name" value="Phase 1 flagellin"/>
    <property type="match status" value="1"/>
</dbReference>
<dbReference type="PANTHER" id="PTHR42792:SF2">
    <property type="entry name" value="FLAGELLIN"/>
    <property type="match status" value="1"/>
</dbReference>
<feature type="domain" description="Flagellin C-terminal" evidence="2">
    <location>
        <begin position="39"/>
        <end position="124"/>
    </location>
</feature>
<proteinExistence type="predicted"/>
<reference evidence="3" key="1">
    <citation type="submission" date="2020-05" db="EMBL/GenBank/DDBJ databases">
        <authorList>
            <person name="Chiriac C."/>
            <person name="Salcher M."/>
            <person name="Ghai R."/>
            <person name="Kavagutti S V."/>
        </authorList>
    </citation>
    <scope>NUCLEOTIDE SEQUENCE</scope>
</reference>
<evidence type="ECO:0000256" key="1">
    <source>
        <dbReference type="ARBA" id="ARBA00023143"/>
    </source>
</evidence>
<dbReference type="AlphaFoldDB" id="A0A6J6ETD7"/>
<dbReference type="EMBL" id="CAEZSR010000132">
    <property type="protein sequence ID" value="CAB4577913.1"/>
    <property type="molecule type" value="Genomic_DNA"/>
</dbReference>
<dbReference type="Gene3D" id="1.20.1330.10">
    <property type="entry name" value="f41 fragment of flagellin, N-terminal domain"/>
    <property type="match status" value="1"/>
</dbReference>
<dbReference type="Gene3D" id="6.10.10.10">
    <property type="entry name" value="Flagellar export chaperone, C-terminal domain"/>
    <property type="match status" value="1"/>
</dbReference>
<dbReference type="InterPro" id="IPR046358">
    <property type="entry name" value="Flagellin_C"/>
</dbReference>
<organism evidence="3">
    <name type="scientific">freshwater metagenome</name>
    <dbReference type="NCBI Taxonomy" id="449393"/>
    <lineage>
        <taxon>unclassified sequences</taxon>
        <taxon>metagenomes</taxon>
        <taxon>ecological metagenomes</taxon>
    </lineage>
</organism>
<keyword evidence="1" id="KW-0975">Bacterial flagellum</keyword>